<keyword evidence="3" id="KW-1185">Reference proteome</keyword>
<evidence type="ECO:0000313" key="3">
    <source>
        <dbReference type="Proteomes" id="UP000594121"/>
    </source>
</evidence>
<dbReference type="RefSeq" id="WP_192818640.1">
    <property type="nucleotide sequence ID" value="NZ_CP062310.1"/>
</dbReference>
<dbReference type="InterPro" id="IPR007563">
    <property type="entry name" value="DUF554"/>
</dbReference>
<evidence type="ECO:0000313" key="2">
    <source>
        <dbReference type="EMBL" id="QOJ78668.1"/>
    </source>
</evidence>
<gene>
    <name evidence="2" type="ORF">IG193_07900</name>
</gene>
<organism evidence="2 3">
    <name type="scientific">Infirmifilum lucidum</name>
    <dbReference type="NCBI Taxonomy" id="2776706"/>
    <lineage>
        <taxon>Archaea</taxon>
        <taxon>Thermoproteota</taxon>
        <taxon>Thermoprotei</taxon>
        <taxon>Thermofilales</taxon>
        <taxon>Thermofilaceae</taxon>
        <taxon>Infirmifilum</taxon>
    </lineage>
</organism>
<evidence type="ECO:0000256" key="1">
    <source>
        <dbReference type="SAM" id="Phobius"/>
    </source>
</evidence>
<dbReference type="InParanoid" id="A0A7L9FFS8"/>
<dbReference type="Proteomes" id="UP000594121">
    <property type="component" value="Chromosome"/>
</dbReference>
<reference evidence="2 3" key="1">
    <citation type="submission" date="2020-10" db="EMBL/GenBank/DDBJ databases">
        <title>Thermofilum lucidum 3507LT sp. nov. a novel member of Thermofilaceae family isolated from Chile hot spring, and proposal of description order Thermofilales.</title>
        <authorList>
            <person name="Zayulina K.S."/>
            <person name="Elcheninov A.G."/>
            <person name="Toshchakov S.V."/>
            <person name="Kublanov I.V."/>
        </authorList>
    </citation>
    <scope>NUCLEOTIDE SEQUENCE [LARGE SCALE GENOMIC DNA]</scope>
    <source>
        <strain evidence="2 3">3507LT</strain>
    </source>
</reference>
<dbReference type="AlphaFoldDB" id="A0A7L9FFS8"/>
<accession>A0A7L9FFS8</accession>
<proteinExistence type="predicted"/>
<dbReference type="GeneID" id="59149810"/>
<feature type="transmembrane region" description="Helical" evidence="1">
    <location>
        <begin position="46"/>
        <end position="70"/>
    </location>
</feature>
<dbReference type="Pfam" id="PF04474">
    <property type="entry name" value="DUF554"/>
    <property type="match status" value="1"/>
</dbReference>
<keyword evidence="1" id="KW-1133">Transmembrane helix</keyword>
<dbReference type="EMBL" id="CP062310">
    <property type="protein sequence ID" value="QOJ78668.1"/>
    <property type="molecule type" value="Genomic_DNA"/>
</dbReference>
<keyword evidence="1" id="KW-0812">Transmembrane</keyword>
<protein>
    <submittedName>
        <fullName evidence="2">DUF554 family protein</fullName>
    </submittedName>
</protein>
<name>A0A7L9FFS8_9CREN</name>
<sequence length="76" mass="8098">MRHTEEEKSMLGTLVNTVAVLVGSTLGVLAGKRIPSRVVSFLPEVIGLFTVSPGISMASCWWLGCLLLPLTRGRGS</sequence>
<keyword evidence="1" id="KW-0472">Membrane</keyword>
<dbReference type="KEGG" id="thel:IG193_07900"/>